<comment type="caution">
    <text evidence="2">The sequence shown here is derived from an EMBL/GenBank/DDBJ whole genome shotgun (WGS) entry which is preliminary data.</text>
</comment>
<accession>A0ABV0PCI1</accession>
<dbReference type="PANTHER" id="PTHR22699">
    <property type="entry name" value="THIOREDOXIN DOMAIN-CONTAINING PROTEIN 16"/>
    <property type="match status" value="1"/>
</dbReference>
<dbReference type="EMBL" id="JAHRIO010070431">
    <property type="protein sequence ID" value="MEQ2181172.1"/>
    <property type="molecule type" value="Genomic_DNA"/>
</dbReference>
<sequence length="114" mass="12844">MPPLPALVVTHLPTGDEVYQYPPNTPILASSVLQWLQSVEDGKESPAGMLGGDSWPAAFEFYDFLKIMDMQDADPSPTEEEEEEAEEVNVEEHLLTKKMPKDRLDINTKFHSEL</sequence>
<proteinExistence type="predicted"/>
<feature type="compositionally biased region" description="Acidic residues" evidence="1">
    <location>
        <begin position="77"/>
        <end position="89"/>
    </location>
</feature>
<dbReference type="InterPro" id="IPR040090">
    <property type="entry name" value="TXNDC16"/>
</dbReference>
<name>A0ABV0PCI1_9TELE</name>
<evidence type="ECO:0000313" key="2">
    <source>
        <dbReference type="EMBL" id="MEQ2181172.1"/>
    </source>
</evidence>
<keyword evidence="3" id="KW-1185">Reference proteome</keyword>
<protein>
    <submittedName>
        <fullName evidence="2">Uncharacterized protein</fullName>
    </submittedName>
</protein>
<organism evidence="2 3">
    <name type="scientific">Goodea atripinnis</name>
    <dbReference type="NCBI Taxonomy" id="208336"/>
    <lineage>
        <taxon>Eukaryota</taxon>
        <taxon>Metazoa</taxon>
        <taxon>Chordata</taxon>
        <taxon>Craniata</taxon>
        <taxon>Vertebrata</taxon>
        <taxon>Euteleostomi</taxon>
        <taxon>Actinopterygii</taxon>
        <taxon>Neopterygii</taxon>
        <taxon>Teleostei</taxon>
        <taxon>Neoteleostei</taxon>
        <taxon>Acanthomorphata</taxon>
        <taxon>Ovalentaria</taxon>
        <taxon>Atherinomorphae</taxon>
        <taxon>Cyprinodontiformes</taxon>
        <taxon>Goodeidae</taxon>
        <taxon>Goodea</taxon>
    </lineage>
</organism>
<dbReference type="PANTHER" id="PTHR22699:SF1">
    <property type="entry name" value="THIOREDOXIN DOMAIN-CONTAINING PROTEIN 16"/>
    <property type="match status" value="1"/>
</dbReference>
<evidence type="ECO:0000313" key="3">
    <source>
        <dbReference type="Proteomes" id="UP001476798"/>
    </source>
</evidence>
<gene>
    <name evidence="2" type="ORF">GOODEAATRI_008641</name>
</gene>
<evidence type="ECO:0000256" key="1">
    <source>
        <dbReference type="SAM" id="MobiDB-lite"/>
    </source>
</evidence>
<dbReference type="Proteomes" id="UP001476798">
    <property type="component" value="Unassembled WGS sequence"/>
</dbReference>
<reference evidence="2 3" key="1">
    <citation type="submission" date="2021-06" db="EMBL/GenBank/DDBJ databases">
        <authorList>
            <person name="Palmer J.M."/>
        </authorList>
    </citation>
    <scope>NUCLEOTIDE SEQUENCE [LARGE SCALE GENOMIC DNA]</scope>
    <source>
        <strain evidence="2 3">GA_2019</strain>
        <tissue evidence="2">Muscle</tissue>
    </source>
</reference>
<feature type="region of interest" description="Disordered" evidence="1">
    <location>
        <begin position="72"/>
        <end position="93"/>
    </location>
</feature>